<organism evidence="3 4">
    <name type="scientific">Lentzea cavernae</name>
    <dbReference type="NCBI Taxonomy" id="2020703"/>
    <lineage>
        <taxon>Bacteria</taxon>
        <taxon>Bacillati</taxon>
        <taxon>Actinomycetota</taxon>
        <taxon>Actinomycetes</taxon>
        <taxon>Pseudonocardiales</taxon>
        <taxon>Pseudonocardiaceae</taxon>
        <taxon>Lentzea</taxon>
    </lineage>
</organism>
<comment type="caution">
    <text evidence="3">The sequence shown here is derived from an EMBL/GenBank/DDBJ whole genome shotgun (WGS) entry which is preliminary data.</text>
</comment>
<sequence length="173" mass="18747">MPTAHRVLIAMITMAATVLGMTSSATTAFAAPSAASSSAGDSKHQDRLTGVGSTERTTGDEVGILAGRFDWWVEASFSQFSRQWTSTGVGYTNIKVNKVYDKSTGNPCSKMNFTLWRWNGFYWYTLGTKTANGCDGADDLIWHTSGGDYKFEANPTRGTGGPYVHAEGIVYYP</sequence>
<feature type="chain" id="PRO_5045668809" description="Secreted protein" evidence="2">
    <location>
        <begin position="31"/>
        <end position="173"/>
    </location>
</feature>
<evidence type="ECO:0000256" key="2">
    <source>
        <dbReference type="SAM" id="SignalP"/>
    </source>
</evidence>
<protein>
    <recommendedName>
        <fullName evidence="5">Secreted protein</fullName>
    </recommendedName>
</protein>
<name>A0ABQ3MG63_9PSEU</name>
<keyword evidence="2" id="KW-0732">Signal</keyword>
<reference evidence="4" key="1">
    <citation type="journal article" date="2019" name="Int. J. Syst. Evol. Microbiol.">
        <title>The Global Catalogue of Microorganisms (GCM) 10K type strain sequencing project: providing services to taxonomists for standard genome sequencing and annotation.</title>
        <authorList>
            <consortium name="The Broad Institute Genomics Platform"/>
            <consortium name="The Broad Institute Genome Sequencing Center for Infectious Disease"/>
            <person name="Wu L."/>
            <person name="Ma J."/>
        </authorList>
    </citation>
    <scope>NUCLEOTIDE SEQUENCE [LARGE SCALE GENOMIC DNA]</scope>
    <source>
        <strain evidence="4">CGMCC 4.7367</strain>
    </source>
</reference>
<feature type="signal peptide" evidence="2">
    <location>
        <begin position="1"/>
        <end position="30"/>
    </location>
</feature>
<evidence type="ECO:0008006" key="5">
    <source>
        <dbReference type="Google" id="ProtNLM"/>
    </source>
</evidence>
<feature type="region of interest" description="Disordered" evidence="1">
    <location>
        <begin position="34"/>
        <end position="55"/>
    </location>
</feature>
<gene>
    <name evidence="3" type="ORF">GCM10017774_38320</name>
</gene>
<accession>A0ABQ3MG63</accession>
<proteinExistence type="predicted"/>
<keyword evidence="4" id="KW-1185">Reference proteome</keyword>
<evidence type="ECO:0000313" key="4">
    <source>
        <dbReference type="Proteomes" id="UP000605568"/>
    </source>
</evidence>
<evidence type="ECO:0000313" key="3">
    <source>
        <dbReference type="EMBL" id="GHH42250.1"/>
    </source>
</evidence>
<dbReference type="EMBL" id="BNAR01000005">
    <property type="protein sequence ID" value="GHH42250.1"/>
    <property type="molecule type" value="Genomic_DNA"/>
</dbReference>
<dbReference type="Proteomes" id="UP000605568">
    <property type="component" value="Unassembled WGS sequence"/>
</dbReference>
<evidence type="ECO:0000256" key="1">
    <source>
        <dbReference type="SAM" id="MobiDB-lite"/>
    </source>
</evidence>